<feature type="non-terminal residue" evidence="1">
    <location>
        <position position="273"/>
    </location>
</feature>
<dbReference type="Gene3D" id="2.160.20.20">
    <property type="match status" value="1"/>
</dbReference>
<protein>
    <recommendedName>
        <fullName evidence="2">Autotransporter outer membrane beta-barrel domain-containing protein</fullName>
    </recommendedName>
</protein>
<dbReference type="InterPro" id="IPR030895">
    <property type="entry name" value="T5SS_PEPC_rpt"/>
</dbReference>
<evidence type="ECO:0000313" key="1">
    <source>
        <dbReference type="EMBL" id="GAG11431.1"/>
    </source>
</evidence>
<dbReference type="NCBIfam" id="TIGR04393">
    <property type="entry name" value="rpt_T5SS_PEPC"/>
    <property type="match status" value="4"/>
</dbReference>
<dbReference type="AlphaFoldDB" id="X0WFF2"/>
<dbReference type="EMBL" id="BARS01020793">
    <property type="protein sequence ID" value="GAG11431.1"/>
    <property type="molecule type" value="Genomic_DNA"/>
</dbReference>
<feature type="non-terminal residue" evidence="1">
    <location>
        <position position="1"/>
    </location>
</feature>
<sequence>GELFVGVSGSGDLTISNGGLVENTVGYIGTFPGSTGSTVTVDGAGSTWTNSGDLVVGYYGSGELKLTISNGGHVGSHHGSIARYAGSSGDVTVDGPGSSWTNSGSLYVGGSESSAGGAGELTVSNGGTVNVADTLKVWPTGTVELLGSQINTGSFIVEPGGTFTHTAGTLTVDGGTFDPGVGDYTIDGAGNPTLELINGGNASITARLYVGYHAAGELNISNGGQVVNTYCYIGAGPSSIGTVTVDNGTWNNSGNLYVGDRGSGELNISNGGQ</sequence>
<evidence type="ECO:0008006" key="2">
    <source>
        <dbReference type="Google" id="ProtNLM"/>
    </source>
</evidence>
<comment type="caution">
    <text evidence="1">The sequence shown here is derived from an EMBL/GenBank/DDBJ whole genome shotgun (WGS) entry which is preliminary data.</text>
</comment>
<dbReference type="InterPro" id="IPR012332">
    <property type="entry name" value="Autotransporter_pectin_lyase_C"/>
</dbReference>
<organism evidence="1">
    <name type="scientific">marine sediment metagenome</name>
    <dbReference type="NCBI Taxonomy" id="412755"/>
    <lineage>
        <taxon>unclassified sequences</taxon>
        <taxon>metagenomes</taxon>
        <taxon>ecological metagenomes</taxon>
    </lineage>
</organism>
<reference evidence="1" key="1">
    <citation type="journal article" date="2014" name="Front. Microbiol.">
        <title>High frequency of phylogenetically diverse reductive dehalogenase-homologous genes in deep subseafloor sedimentary metagenomes.</title>
        <authorList>
            <person name="Kawai M."/>
            <person name="Futagami T."/>
            <person name="Toyoda A."/>
            <person name="Takaki Y."/>
            <person name="Nishi S."/>
            <person name="Hori S."/>
            <person name="Arai W."/>
            <person name="Tsubouchi T."/>
            <person name="Morono Y."/>
            <person name="Uchiyama I."/>
            <person name="Ito T."/>
            <person name="Fujiyama A."/>
            <person name="Inagaki F."/>
            <person name="Takami H."/>
        </authorList>
    </citation>
    <scope>NUCLEOTIDE SEQUENCE</scope>
    <source>
        <strain evidence="1">Expedition CK06-06</strain>
    </source>
</reference>
<gene>
    <name evidence="1" type="ORF">S01H1_33485</name>
</gene>
<name>X0WFF2_9ZZZZ</name>
<accession>X0WFF2</accession>
<proteinExistence type="predicted"/>